<dbReference type="SUPFAM" id="SSF50998">
    <property type="entry name" value="Quinoprotein alcohol dehydrogenase-like"/>
    <property type="match status" value="1"/>
</dbReference>
<dbReference type="eggNOG" id="COG4257">
    <property type="taxonomic scope" value="Bacteria"/>
</dbReference>
<dbReference type="AlphaFoldDB" id="A0A081K5J4"/>
<keyword evidence="3" id="KW-1185">Reference proteome</keyword>
<comment type="caution">
    <text evidence="2">The sequence shown here is derived from an EMBL/GenBank/DDBJ whole genome shotgun (WGS) entry which is preliminary data.</text>
</comment>
<keyword evidence="1" id="KW-0812">Transmembrane</keyword>
<dbReference type="EMBL" id="JOJP01000001">
    <property type="protein sequence ID" value="KEI69420.1"/>
    <property type="molecule type" value="Genomic_DNA"/>
</dbReference>
<keyword evidence="1" id="KW-1133">Transmembrane helix</keyword>
<evidence type="ECO:0000313" key="2">
    <source>
        <dbReference type="EMBL" id="KEI69420.1"/>
    </source>
</evidence>
<reference evidence="2 3" key="1">
    <citation type="submission" date="2014-06" db="EMBL/GenBank/DDBJ databases">
        <title>Whole Genome Sequences of Three Symbiotic Endozoicomonas Bacteria.</title>
        <authorList>
            <person name="Neave M.J."/>
            <person name="Apprill A."/>
            <person name="Voolstra C.R."/>
        </authorList>
    </citation>
    <scope>NUCLEOTIDE SEQUENCE [LARGE SCALE GENOMIC DNA]</scope>
    <source>
        <strain evidence="2 3">DSM 22380</strain>
    </source>
</reference>
<evidence type="ECO:0000256" key="1">
    <source>
        <dbReference type="SAM" id="Phobius"/>
    </source>
</evidence>
<protein>
    <submittedName>
        <fullName evidence="2">Uncharacterized protein</fullName>
    </submittedName>
</protein>
<organism evidence="2 3">
    <name type="scientific">Endozoicomonas elysicola</name>
    <dbReference type="NCBI Taxonomy" id="305900"/>
    <lineage>
        <taxon>Bacteria</taxon>
        <taxon>Pseudomonadati</taxon>
        <taxon>Pseudomonadota</taxon>
        <taxon>Gammaproteobacteria</taxon>
        <taxon>Oceanospirillales</taxon>
        <taxon>Endozoicomonadaceae</taxon>
        <taxon>Endozoicomonas</taxon>
    </lineage>
</organism>
<evidence type="ECO:0000313" key="3">
    <source>
        <dbReference type="Proteomes" id="UP000027997"/>
    </source>
</evidence>
<dbReference type="STRING" id="305900.GV64_00535"/>
<name>A0A081K5J4_9GAMM</name>
<feature type="transmembrane region" description="Helical" evidence="1">
    <location>
        <begin position="12"/>
        <end position="29"/>
    </location>
</feature>
<dbReference type="Proteomes" id="UP000027997">
    <property type="component" value="Unassembled WGS sequence"/>
</dbReference>
<dbReference type="SUPFAM" id="SSF63829">
    <property type="entry name" value="Calcium-dependent phosphotriesterase"/>
    <property type="match status" value="1"/>
</dbReference>
<dbReference type="RefSeq" id="WP_034843865.1">
    <property type="nucleotide sequence ID" value="NZ_JOJP01000001.1"/>
</dbReference>
<sequence length="507" mass="55781">MGYIRLFLRSTLWFLALATLLALSLLLWFTRNVEGPIPEDPVTDIASTVPTFIGQPHQPKPITAPAVPQHPFLARQGLNSMHNDSHQSDSYPWGGPQGHNTQIDSEQFHPMVGNCVSSVMDDHGRLLSTCVTPFGVTLVARDPETLSIIARKKITHWLPLGKKFGGGVYFHVDHQNRVLLASNSPAIEIWSLQGESGLLQWHKESSIDLGGALNTVRREDHRVIDLMPDWDGNYWFITRTGLVGVSDRNGQQINVIELNKEHIDNAMAVGPNGVFIASDHAMYRFTLNQKGEPSILWRKAYDRGSAPKPGTMGHGTGTTPTLIGNEYVAITDNADGQINVMVYKQTTDNDQSVELCKVPVFKANLGTSENSMVAMGNSLIVENNYGYEGPFENFSAEPGIARVDIDPESGTCSKAWENLEISSPSAVPKVSLANGLIYLYTRDEKNPDNMHAWYFTAVDAHTGQLVYKVLTGIGKGYNNHYGSISLMPDGTAYVGTIAGIVKVWDKH</sequence>
<gene>
    <name evidence="2" type="ORF">GV64_00535</name>
</gene>
<keyword evidence="1" id="KW-0472">Membrane</keyword>
<proteinExistence type="predicted"/>
<accession>A0A081K5J4</accession>
<dbReference type="InterPro" id="IPR011047">
    <property type="entry name" value="Quinoprotein_ADH-like_sf"/>
</dbReference>